<feature type="compositionally biased region" description="Low complexity" evidence="8">
    <location>
        <begin position="451"/>
        <end position="464"/>
    </location>
</feature>
<feature type="transmembrane region" description="Helical" evidence="9">
    <location>
        <begin position="503"/>
        <end position="522"/>
    </location>
</feature>
<evidence type="ECO:0000256" key="7">
    <source>
        <dbReference type="ARBA" id="ARBA00023136"/>
    </source>
</evidence>
<evidence type="ECO:0000256" key="9">
    <source>
        <dbReference type="SAM" id="Phobius"/>
    </source>
</evidence>
<feature type="region of interest" description="Disordered" evidence="8">
    <location>
        <begin position="451"/>
        <end position="477"/>
    </location>
</feature>
<dbReference type="GO" id="GO:0016757">
    <property type="term" value="F:glycosyltransferase activity"/>
    <property type="evidence" value="ECO:0007669"/>
    <property type="project" value="UniProtKB-KW"/>
</dbReference>
<gene>
    <name evidence="12" type="ORF">ABZ071_02725</name>
</gene>
<dbReference type="EMBL" id="JBEXRX010000004">
    <property type="protein sequence ID" value="MEU0150837.1"/>
    <property type="molecule type" value="Genomic_DNA"/>
</dbReference>
<protein>
    <submittedName>
        <fullName evidence="12">Glycosyltransferase family 39 protein</fullName>
        <ecNumber evidence="12">2.4.-.-</ecNumber>
    </submittedName>
</protein>
<feature type="compositionally biased region" description="Gly residues" evidence="8">
    <location>
        <begin position="604"/>
        <end position="618"/>
    </location>
</feature>
<evidence type="ECO:0000259" key="10">
    <source>
        <dbReference type="Pfam" id="PF13231"/>
    </source>
</evidence>
<feature type="compositionally biased region" description="Gly residues" evidence="8">
    <location>
        <begin position="627"/>
        <end position="641"/>
    </location>
</feature>
<evidence type="ECO:0000256" key="1">
    <source>
        <dbReference type="ARBA" id="ARBA00004651"/>
    </source>
</evidence>
<feature type="region of interest" description="Disordered" evidence="8">
    <location>
        <begin position="1"/>
        <end position="42"/>
    </location>
</feature>
<keyword evidence="2" id="KW-1003">Cell membrane</keyword>
<dbReference type="InterPro" id="IPR050297">
    <property type="entry name" value="LipidA_mod_glycosyltrf_83"/>
</dbReference>
<feature type="transmembrane region" description="Helical" evidence="9">
    <location>
        <begin position="44"/>
        <end position="62"/>
    </location>
</feature>
<evidence type="ECO:0000259" key="11">
    <source>
        <dbReference type="Pfam" id="PF24878"/>
    </source>
</evidence>
<evidence type="ECO:0000256" key="8">
    <source>
        <dbReference type="SAM" id="MobiDB-lite"/>
    </source>
</evidence>
<evidence type="ECO:0000256" key="6">
    <source>
        <dbReference type="ARBA" id="ARBA00022989"/>
    </source>
</evidence>
<sequence>MDRTESRLTAPTAGSPATDPAPAPEPVRTPAQPPAGPPRRDPRWTRPALLGLLLATALLYLWGLGASGWGNAFYSAAVQAGSESWKAFFYGSSDAANSITVDKTPASLWLMALSVRLFGLSGWSILVPQALLGVASVGVLYAAVRRWYGPVAGLLAGAVLAVTPVATLMFRFNNPDALLVFLLVAAAYATVRAVETASTRWIMLTGALVGLGFLTKMLQAFLVIPVFAGVYLLAAPTGFWRRIRQLLLSGLAVVVAAGWWVAIVELVPASARPYIGGSQHNSILELTLGYNGLGRITGDEEGSVGGAGRMGGGGGGPFSGQSGLLRMFDTEVGGQISWLLPAALILLVAGLWLAGRAARTDRTRAGLLLWGGWLLVTGLIFSFMSGIFHAYYTVALAPAVGALVGIGATLLWRARTTPSVPATPTSGSAPAASAGPLPPAAVAPGSTVPPVAAAPGGAKPSPTGVPGHPVAGASHVPTTGTVSASSASAVPVGGPLAPGRRRGFAATVILAGTLAVTAWWSWHLLGRSADWYPWLRTAVLVVGLATAVLLVVADRLPRRVARVLLALGAAAALAGPVGYSLQTAATAHTGSIPSAGPFVQGGFGPGGRGGFPGGGRIPGGMEFPGGQFPGFPGGQNGGTARNGGTAPNGNGQFPAFPGVPGGPSGTDPSGTGQSGAGQDGGTGPGGGSRQFPGGGGRSPGGGMGGLLDAREPSAELKALLEADADDYTWVAAAVGSNNASGYQLATREPVMPIGGFNGSDPSPTLAQFQRYVTEGRIHYFIGGGGFRANGGSNASAEIAGWVAENFTAQTVDGVTLYDLSSGKQG</sequence>
<feature type="transmembrane region" description="Helical" evidence="9">
    <location>
        <begin position="117"/>
        <end position="141"/>
    </location>
</feature>
<feature type="compositionally biased region" description="Pro residues" evidence="8">
    <location>
        <begin position="19"/>
        <end position="37"/>
    </location>
</feature>
<evidence type="ECO:0000256" key="3">
    <source>
        <dbReference type="ARBA" id="ARBA00022676"/>
    </source>
</evidence>
<evidence type="ECO:0000256" key="4">
    <source>
        <dbReference type="ARBA" id="ARBA00022679"/>
    </source>
</evidence>
<keyword evidence="7 9" id="KW-0472">Membrane</keyword>
<keyword evidence="13" id="KW-1185">Reference proteome</keyword>
<feature type="transmembrane region" description="Helical" evidence="9">
    <location>
        <begin position="367"/>
        <end position="384"/>
    </location>
</feature>
<dbReference type="Proteomes" id="UP001550348">
    <property type="component" value="Unassembled WGS sequence"/>
</dbReference>
<feature type="region of interest" description="Disordered" evidence="8">
    <location>
        <begin position="604"/>
        <end position="708"/>
    </location>
</feature>
<feature type="transmembrane region" description="Helical" evidence="9">
    <location>
        <begin position="201"/>
        <end position="234"/>
    </location>
</feature>
<feature type="transmembrane region" description="Helical" evidence="9">
    <location>
        <begin position="534"/>
        <end position="553"/>
    </location>
</feature>
<keyword evidence="4 12" id="KW-0808">Transferase</keyword>
<feature type="transmembrane region" description="Helical" evidence="9">
    <location>
        <begin position="336"/>
        <end position="355"/>
    </location>
</feature>
<feature type="domain" description="Glycosyltransferase RgtA/B/C/D-like" evidence="10">
    <location>
        <begin position="102"/>
        <end position="257"/>
    </location>
</feature>
<evidence type="ECO:0000256" key="2">
    <source>
        <dbReference type="ARBA" id="ARBA00022475"/>
    </source>
</evidence>
<dbReference type="PANTHER" id="PTHR33908">
    <property type="entry name" value="MANNOSYLTRANSFERASE YKCB-RELATED"/>
    <property type="match status" value="1"/>
</dbReference>
<dbReference type="InterPro" id="IPR056785">
    <property type="entry name" value="YkcA/B-like_C"/>
</dbReference>
<feature type="compositionally biased region" description="Gly residues" evidence="8">
    <location>
        <begin position="672"/>
        <end position="705"/>
    </location>
</feature>
<dbReference type="PANTHER" id="PTHR33908:SF3">
    <property type="entry name" value="UNDECAPRENYL PHOSPHATE-ALPHA-4-AMINO-4-DEOXY-L-ARABINOSE ARABINOSYL TRANSFERASE"/>
    <property type="match status" value="1"/>
</dbReference>
<feature type="compositionally biased region" description="Low complexity" evidence="8">
    <location>
        <begin position="642"/>
        <end position="651"/>
    </location>
</feature>
<feature type="transmembrane region" description="Helical" evidence="9">
    <location>
        <begin position="560"/>
        <end position="579"/>
    </location>
</feature>
<keyword evidence="3 12" id="KW-0328">Glycosyltransferase</keyword>
<proteinExistence type="predicted"/>
<dbReference type="Pfam" id="PF24878">
    <property type="entry name" value="YkcB_C"/>
    <property type="match status" value="1"/>
</dbReference>
<keyword evidence="6 9" id="KW-1133">Transmembrane helix</keyword>
<feature type="transmembrane region" description="Helical" evidence="9">
    <location>
        <begin position="390"/>
        <end position="412"/>
    </location>
</feature>
<accession>A0ABV2VFT4</accession>
<name>A0ABV2VFT4_9ACTN</name>
<feature type="transmembrane region" description="Helical" evidence="9">
    <location>
        <begin position="246"/>
        <end position="264"/>
    </location>
</feature>
<comment type="subcellular location">
    <subcellularLocation>
        <location evidence="1">Cell membrane</location>
        <topology evidence="1">Multi-pass membrane protein</topology>
    </subcellularLocation>
</comment>
<evidence type="ECO:0000313" key="12">
    <source>
        <dbReference type="EMBL" id="MEU0150837.1"/>
    </source>
</evidence>
<organism evidence="12 13">
    <name type="scientific">Micromonospora fulviviridis</name>
    <dbReference type="NCBI Taxonomy" id="47860"/>
    <lineage>
        <taxon>Bacteria</taxon>
        <taxon>Bacillati</taxon>
        <taxon>Actinomycetota</taxon>
        <taxon>Actinomycetes</taxon>
        <taxon>Micromonosporales</taxon>
        <taxon>Micromonosporaceae</taxon>
        <taxon>Micromonospora</taxon>
    </lineage>
</organism>
<dbReference type="RefSeq" id="WP_355663013.1">
    <property type="nucleotide sequence ID" value="NZ_JBEXRX010000004.1"/>
</dbReference>
<dbReference type="Pfam" id="PF13231">
    <property type="entry name" value="PMT_2"/>
    <property type="match status" value="1"/>
</dbReference>
<evidence type="ECO:0000256" key="5">
    <source>
        <dbReference type="ARBA" id="ARBA00022692"/>
    </source>
</evidence>
<feature type="transmembrane region" description="Helical" evidence="9">
    <location>
        <begin position="147"/>
        <end position="170"/>
    </location>
</feature>
<feature type="domain" description="Putative mannosyltransferase YkcA/B-like C-terminal" evidence="11">
    <location>
        <begin position="716"/>
        <end position="805"/>
    </location>
</feature>
<dbReference type="EC" id="2.4.-.-" evidence="12"/>
<comment type="caution">
    <text evidence="12">The sequence shown here is derived from an EMBL/GenBank/DDBJ whole genome shotgun (WGS) entry which is preliminary data.</text>
</comment>
<keyword evidence="5 9" id="KW-0812">Transmembrane</keyword>
<evidence type="ECO:0000313" key="13">
    <source>
        <dbReference type="Proteomes" id="UP001550348"/>
    </source>
</evidence>
<dbReference type="InterPro" id="IPR038731">
    <property type="entry name" value="RgtA/B/C-like"/>
</dbReference>
<reference evidence="12 13" key="1">
    <citation type="submission" date="2024-06" db="EMBL/GenBank/DDBJ databases">
        <title>The Natural Products Discovery Center: Release of the First 8490 Sequenced Strains for Exploring Actinobacteria Biosynthetic Diversity.</title>
        <authorList>
            <person name="Kalkreuter E."/>
            <person name="Kautsar S.A."/>
            <person name="Yang D."/>
            <person name="Bader C.D."/>
            <person name="Teijaro C.N."/>
            <person name="Fluegel L."/>
            <person name="Davis C.M."/>
            <person name="Simpson J.R."/>
            <person name="Lauterbach L."/>
            <person name="Steele A.D."/>
            <person name="Gui C."/>
            <person name="Meng S."/>
            <person name="Li G."/>
            <person name="Viehrig K."/>
            <person name="Ye F."/>
            <person name="Su P."/>
            <person name="Kiefer A.F."/>
            <person name="Nichols A."/>
            <person name="Cepeda A.J."/>
            <person name="Yan W."/>
            <person name="Fan B."/>
            <person name="Jiang Y."/>
            <person name="Adhikari A."/>
            <person name="Zheng C.-J."/>
            <person name="Schuster L."/>
            <person name="Cowan T.M."/>
            <person name="Smanski M.J."/>
            <person name="Chevrette M.G."/>
            <person name="De Carvalho L.P.S."/>
            <person name="Shen B."/>
        </authorList>
    </citation>
    <scope>NUCLEOTIDE SEQUENCE [LARGE SCALE GENOMIC DNA]</scope>
    <source>
        <strain evidence="12 13">NPDC006286</strain>
    </source>
</reference>